<dbReference type="PANTHER" id="PTHR45947">
    <property type="entry name" value="SULFOQUINOVOSYL TRANSFERASE SQD2"/>
    <property type="match status" value="1"/>
</dbReference>
<dbReference type="KEGG" id="plon:Pla110_45840"/>
<gene>
    <name evidence="3" type="primary">pglA</name>
    <name evidence="3" type="ORF">Pla110_45840</name>
</gene>
<organism evidence="3 4">
    <name type="scientific">Polystyrenella longa</name>
    <dbReference type="NCBI Taxonomy" id="2528007"/>
    <lineage>
        <taxon>Bacteria</taxon>
        <taxon>Pseudomonadati</taxon>
        <taxon>Planctomycetota</taxon>
        <taxon>Planctomycetia</taxon>
        <taxon>Planctomycetales</taxon>
        <taxon>Planctomycetaceae</taxon>
        <taxon>Polystyrenella</taxon>
    </lineage>
</organism>
<proteinExistence type="predicted"/>
<dbReference type="CDD" id="cd03808">
    <property type="entry name" value="GT4_CapM-like"/>
    <property type="match status" value="1"/>
</dbReference>
<protein>
    <submittedName>
        <fullName evidence="3">N, N'-diacetylbacillosaminyl-diphospho-undecaprenol alpha-1,3-N-acetylgalactosaminyltransferase</fullName>
        <ecNumber evidence="3">2.4.1.290</ecNumber>
    </submittedName>
</protein>
<keyword evidence="4" id="KW-1185">Reference proteome</keyword>
<dbReference type="OrthoDB" id="9772485at2"/>
<dbReference type="Pfam" id="PF13579">
    <property type="entry name" value="Glyco_trans_4_4"/>
    <property type="match status" value="1"/>
</dbReference>
<reference evidence="3 4" key="1">
    <citation type="submission" date="2019-02" db="EMBL/GenBank/DDBJ databases">
        <title>Deep-cultivation of Planctomycetes and their phenomic and genomic characterization uncovers novel biology.</title>
        <authorList>
            <person name="Wiegand S."/>
            <person name="Jogler M."/>
            <person name="Boedeker C."/>
            <person name="Pinto D."/>
            <person name="Vollmers J."/>
            <person name="Rivas-Marin E."/>
            <person name="Kohn T."/>
            <person name="Peeters S.H."/>
            <person name="Heuer A."/>
            <person name="Rast P."/>
            <person name="Oberbeckmann S."/>
            <person name="Bunk B."/>
            <person name="Jeske O."/>
            <person name="Meyerdierks A."/>
            <person name="Storesund J.E."/>
            <person name="Kallscheuer N."/>
            <person name="Luecker S."/>
            <person name="Lage O.M."/>
            <person name="Pohl T."/>
            <person name="Merkel B.J."/>
            <person name="Hornburger P."/>
            <person name="Mueller R.-W."/>
            <person name="Bruemmer F."/>
            <person name="Labrenz M."/>
            <person name="Spormann A.M."/>
            <person name="Op den Camp H."/>
            <person name="Overmann J."/>
            <person name="Amann R."/>
            <person name="Jetten M.S.M."/>
            <person name="Mascher T."/>
            <person name="Medema M.H."/>
            <person name="Devos D.P."/>
            <person name="Kaster A.-K."/>
            <person name="Ovreas L."/>
            <person name="Rohde M."/>
            <person name="Galperin M.Y."/>
            <person name="Jogler C."/>
        </authorList>
    </citation>
    <scope>NUCLEOTIDE SEQUENCE [LARGE SCALE GENOMIC DNA]</scope>
    <source>
        <strain evidence="3 4">Pla110</strain>
    </source>
</reference>
<name>A0A518CUC1_9PLAN</name>
<dbReference type="Gene3D" id="3.40.50.2000">
    <property type="entry name" value="Glycogen Phosphorylase B"/>
    <property type="match status" value="2"/>
</dbReference>
<dbReference type="InterPro" id="IPR050194">
    <property type="entry name" value="Glycosyltransferase_grp1"/>
</dbReference>
<evidence type="ECO:0000313" key="3">
    <source>
        <dbReference type="EMBL" id="QDU82821.1"/>
    </source>
</evidence>
<evidence type="ECO:0000259" key="2">
    <source>
        <dbReference type="Pfam" id="PF13579"/>
    </source>
</evidence>
<dbReference type="AlphaFoldDB" id="A0A518CUC1"/>
<keyword evidence="3" id="KW-0328">Glycosyltransferase</keyword>
<dbReference type="EMBL" id="CP036281">
    <property type="protein sequence ID" value="QDU82821.1"/>
    <property type="molecule type" value="Genomic_DNA"/>
</dbReference>
<feature type="domain" description="Glycosyltransferase subfamily 4-like N-terminal" evidence="2">
    <location>
        <begin position="24"/>
        <end position="179"/>
    </location>
</feature>
<dbReference type="PANTHER" id="PTHR45947:SF3">
    <property type="entry name" value="SULFOQUINOVOSYL TRANSFERASE SQD2"/>
    <property type="match status" value="1"/>
</dbReference>
<evidence type="ECO:0000259" key="1">
    <source>
        <dbReference type="Pfam" id="PF00534"/>
    </source>
</evidence>
<evidence type="ECO:0000313" key="4">
    <source>
        <dbReference type="Proteomes" id="UP000317178"/>
    </source>
</evidence>
<dbReference type="InterPro" id="IPR001296">
    <property type="entry name" value="Glyco_trans_1"/>
</dbReference>
<dbReference type="GO" id="GO:0102335">
    <property type="term" value="F:N,N'-diacetylbacillosaminyl-diphospho-undecaprenol alpha-1,3-N-acetylgalactosaminyltransferase activity"/>
    <property type="evidence" value="ECO:0007669"/>
    <property type="project" value="UniProtKB-EC"/>
</dbReference>
<dbReference type="Proteomes" id="UP000317178">
    <property type="component" value="Chromosome"/>
</dbReference>
<dbReference type="SUPFAM" id="SSF53756">
    <property type="entry name" value="UDP-Glycosyltransferase/glycogen phosphorylase"/>
    <property type="match status" value="1"/>
</dbReference>
<accession>A0A518CUC1</accession>
<dbReference type="EC" id="2.4.1.290" evidence="3"/>
<feature type="domain" description="Glycosyl transferase family 1" evidence="1">
    <location>
        <begin position="203"/>
        <end position="370"/>
    </location>
</feature>
<dbReference type="Pfam" id="PF00534">
    <property type="entry name" value="Glycos_transf_1"/>
    <property type="match status" value="1"/>
</dbReference>
<dbReference type="InterPro" id="IPR028098">
    <property type="entry name" value="Glyco_trans_4-like_N"/>
</dbReference>
<sequence>MKSPSNTKSSTRSPVLVHVTTVPGALRVLRGQLAHMREQGYEVHAVSSPEPLLEEIGQSDQIQIQPLTMAREIAPFRDLVSLCKLILLFLRLKPDVVHSHTPKAGMLAMIAAFVTRVPVRVYHIRGLRFVTALGFKRKLLKTCEWIACRLAHRVLCVSRSVRQVAIEEQIVSAQRIQVLLRGSHGIDAEGFFHPDRLPTQTRSATRQQWSIPEEATVIGFVGRLVRDKGISEFYEAFQLLKDDYPQLHYLIVGFFEEGDPLPGGLREKLEQESRIHLTGKQFNTPPLFAAMDVLCLPTYREGLPFVTLEAAAMELPIVATDIPGCIDAVENEVTGLLVEVANGPALSDGLAAYLSSPLFRREHGAAGRERVLRDFRPFDMWRATDAMYREMMGARKISIQLQDNVSANSVITGKPEQPPVTSAAA</sequence>
<keyword evidence="3" id="KW-0808">Transferase</keyword>